<dbReference type="GO" id="GO:0000209">
    <property type="term" value="P:protein polyubiquitination"/>
    <property type="evidence" value="ECO:0007669"/>
    <property type="project" value="InterPro"/>
</dbReference>
<dbReference type="InterPro" id="IPR044611">
    <property type="entry name" value="E3A/B/C-like"/>
</dbReference>
<dbReference type="Gene3D" id="3.30.2410.10">
    <property type="entry name" value="Hect, E3 ligase catalytic domain"/>
    <property type="match status" value="1"/>
</dbReference>
<keyword evidence="7" id="KW-0472">Membrane</keyword>
<dbReference type="Proteomes" id="UP000053317">
    <property type="component" value="Unassembled WGS sequence"/>
</dbReference>
<evidence type="ECO:0000256" key="5">
    <source>
        <dbReference type="PROSITE-ProRule" id="PRU00104"/>
    </source>
</evidence>
<dbReference type="OrthoDB" id="8068875at2759"/>
<keyword evidence="7" id="KW-0812">Transmembrane</keyword>
<dbReference type="PANTHER" id="PTHR45700">
    <property type="entry name" value="UBIQUITIN-PROTEIN LIGASE E3C"/>
    <property type="match status" value="1"/>
</dbReference>
<evidence type="ECO:0000256" key="7">
    <source>
        <dbReference type="SAM" id="Phobius"/>
    </source>
</evidence>
<feature type="domain" description="HECT" evidence="8">
    <location>
        <begin position="997"/>
        <end position="1380"/>
    </location>
</feature>
<dbReference type="SUPFAM" id="SSF56204">
    <property type="entry name" value="Hect, E3 ligase catalytic domain"/>
    <property type="match status" value="1"/>
</dbReference>
<comment type="caution">
    <text evidence="9">The sequence shown here is derived from an EMBL/GenBank/DDBJ whole genome shotgun (WGS) entry which is preliminary data.</text>
</comment>
<evidence type="ECO:0000256" key="3">
    <source>
        <dbReference type="ARBA" id="ARBA00022679"/>
    </source>
</evidence>
<accession>A0A0G2HKR1</accession>
<protein>
    <recommendedName>
        <fullName evidence="2">HECT-type E3 ubiquitin transferase</fullName>
        <ecNumber evidence="2">2.3.2.26</ecNumber>
    </recommendedName>
</protein>
<keyword evidence="3" id="KW-0808">Transferase</keyword>
<evidence type="ECO:0000256" key="4">
    <source>
        <dbReference type="ARBA" id="ARBA00022786"/>
    </source>
</evidence>
<evidence type="ECO:0000256" key="6">
    <source>
        <dbReference type="SAM" id="MobiDB-lite"/>
    </source>
</evidence>
<dbReference type="CDD" id="cd00078">
    <property type="entry name" value="HECTc"/>
    <property type="match status" value="1"/>
</dbReference>
<keyword evidence="7" id="KW-1133">Transmembrane helix</keyword>
<evidence type="ECO:0000313" key="9">
    <source>
        <dbReference type="EMBL" id="KKY28895.1"/>
    </source>
</evidence>
<sequence length="1380" mass="155925">MSALISEMSRSNRVVQFFLTTRPHLAAHRKPLSLPSSRHAASSTSPYPKGKPIPLEKPDKFRPPSHPARLSRRTSRPMNYPGVPLTAEELEAQKTKHYPHTFPPKGTFMNWFLQNRALHLIITLGTLTTLAISSVIINFRATSPFAHLIPPLSLLPWHPIQYFSEWWSTYKLHSHYKSAEAARMRAEKLLDTQKRRLYRRAHGLENLDVEEGQGVDVRGLVDWDDGLTNPEREALRIKRAEEAGAQAAGFPVVETVQPERRKPKYWLGIWPNQEPVGKLTAIVIIEHVRTFKPPCECASRARKKTARKRKASEHNNGAEGCEGQGCSREVGEESISTNETAMTLELLKLLGLLASLIPRDMVASASNAYFEMLADLIASNSTSDAQITELIVEDVIALLTPITSQTLTAYTDFSTSLLCLPELEDKLGTHALDTIFSSLNYRLLASALASYLTDESTKASSESVQRRLWLLSRFIYARHQVLQVNGKVDIAQDPDYIRVVSVLLSSLADELIARLDIEDTIMETSNAETSRSVPRPLPSFVRTQIKSLVRQSSVSSLLTQTVAGGSDGEDTNHAKALATYALTLLRVFPRKADEIRFWLFLGSASSLPTDHTSRISPIRYFWQSARNTSIFTMIKRDQKQTLALLRPPSATSRMANKQPPSRSEDSWKQEWQVILLFLELYTFILKFMDDEEFLSGHASTLSTPEEPGQSWTKEGALPLSDVKDLTVFLKNLGFTLYWNASDLAESAPVPDENSIRSYFATQEPLKQESKAVSRRGSQEVAGMLGIAQDYLKGLITGLLRMIHERDSRRRFLPKDHWLMTSSVDMAGFIPAVVGEEEKRHLISEEEDDGEDDNDLEDEMLDTPGSFPPSRQFLVGTARVQQTRRLEILKRRQERTMRRRMLESIAPRLEILRNLPFFVPFDTRVQIFREFVHRDQLRRRNGFVDPDTWRMSVMHTAGFGPDGRPTGQEVIGRHHADIKRNATFESAFDQFYTLGDGLKEPIQISFIDQFGSVEAGIDGGGVTKEFLTSVTKEAFDPHGDLGLFTENDQHLLYPTPGSLEERKELLRQAEFREGSPDWREGIAELLRRYEFLGRIIGKCLYEGILVDVNFAGFFLLKWALTGGTTSASNESAYKPNLNDLRDLDEGLYQGLLQLKNYAGNVEDFSLHFSITDTFALPEVDTVRRTKNIDHDLIPNGSSIPVTNQNRPHYISLVTRHRLASQQYYQTKAFLQGLGQMISSSWLSMFNQHELQTLVSGDTSGEIDVEDLRAHTQYGGLYVIGDDGLEHPNIQMFWDVMRSFSHEDRRKVLKFVTSTPRAPLGGFSHLNPRFSIRDSGTSEGEVRLPSTSTCVNLLKLPRYRTKDQMKEKLKYSIESGAGFDLS</sequence>
<evidence type="ECO:0000256" key="1">
    <source>
        <dbReference type="ARBA" id="ARBA00000885"/>
    </source>
</evidence>
<dbReference type="GO" id="GO:0006511">
    <property type="term" value="P:ubiquitin-dependent protein catabolic process"/>
    <property type="evidence" value="ECO:0007669"/>
    <property type="project" value="TreeGrafter"/>
</dbReference>
<dbReference type="EMBL" id="LCWF01000007">
    <property type="protein sequence ID" value="KKY28895.1"/>
    <property type="molecule type" value="Genomic_DNA"/>
</dbReference>
<evidence type="ECO:0000313" key="10">
    <source>
        <dbReference type="Proteomes" id="UP000053317"/>
    </source>
</evidence>
<organism evidence="9 10">
    <name type="scientific">Phaeomoniella chlamydospora</name>
    <name type="common">Phaeoacremonium chlamydosporum</name>
    <dbReference type="NCBI Taxonomy" id="158046"/>
    <lineage>
        <taxon>Eukaryota</taxon>
        <taxon>Fungi</taxon>
        <taxon>Dikarya</taxon>
        <taxon>Ascomycota</taxon>
        <taxon>Pezizomycotina</taxon>
        <taxon>Eurotiomycetes</taxon>
        <taxon>Chaetothyriomycetidae</taxon>
        <taxon>Phaeomoniellales</taxon>
        <taxon>Phaeomoniellaceae</taxon>
        <taxon>Phaeomoniella</taxon>
    </lineage>
</organism>
<dbReference type="GO" id="GO:0061630">
    <property type="term" value="F:ubiquitin protein ligase activity"/>
    <property type="evidence" value="ECO:0007669"/>
    <property type="project" value="UniProtKB-EC"/>
</dbReference>
<dbReference type="Gene3D" id="3.30.2160.10">
    <property type="entry name" value="Hect, E3 ligase catalytic domain"/>
    <property type="match status" value="1"/>
</dbReference>
<dbReference type="EC" id="2.3.2.26" evidence="2"/>
<name>A0A0G2HKR1_PHACM</name>
<proteinExistence type="predicted"/>
<feature type="compositionally biased region" description="Polar residues" evidence="6">
    <location>
        <begin position="34"/>
        <end position="46"/>
    </location>
</feature>
<dbReference type="Pfam" id="PF00632">
    <property type="entry name" value="HECT"/>
    <property type="match status" value="1"/>
</dbReference>
<feature type="region of interest" description="Disordered" evidence="6">
    <location>
        <begin position="29"/>
        <end position="78"/>
    </location>
</feature>
<evidence type="ECO:0000256" key="2">
    <source>
        <dbReference type="ARBA" id="ARBA00012485"/>
    </source>
</evidence>
<evidence type="ECO:0000259" key="8">
    <source>
        <dbReference type="PROSITE" id="PS50237"/>
    </source>
</evidence>
<feature type="transmembrane region" description="Helical" evidence="7">
    <location>
        <begin position="117"/>
        <end position="139"/>
    </location>
</feature>
<dbReference type="PROSITE" id="PS50237">
    <property type="entry name" value="HECT"/>
    <property type="match status" value="1"/>
</dbReference>
<comment type="catalytic activity">
    <reaction evidence="1">
        <text>S-ubiquitinyl-[E2 ubiquitin-conjugating enzyme]-L-cysteine + [acceptor protein]-L-lysine = [E2 ubiquitin-conjugating enzyme]-L-cysteine + N(6)-ubiquitinyl-[acceptor protein]-L-lysine.</text>
        <dbReference type="EC" id="2.3.2.26"/>
    </reaction>
</comment>
<dbReference type="InterPro" id="IPR035983">
    <property type="entry name" value="Hect_E3_ubiquitin_ligase"/>
</dbReference>
<feature type="active site" description="Glycyl thioester intermediate" evidence="5">
    <location>
        <position position="1348"/>
    </location>
</feature>
<dbReference type="InterPro" id="IPR000569">
    <property type="entry name" value="HECT_dom"/>
</dbReference>
<gene>
    <name evidence="9" type="ORF">UCRPC4_g00319</name>
</gene>
<dbReference type="PANTHER" id="PTHR45700:SF2">
    <property type="entry name" value="UBIQUITIN-PROTEIN LIGASE E3C"/>
    <property type="match status" value="1"/>
</dbReference>
<dbReference type="SMART" id="SM00119">
    <property type="entry name" value="HECTc"/>
    <property type="match status" value="1"/>
</dbReference>
<reference evidence="9 10" key="2">
    <citation type="submission" date="2015-05" db="EMBL/GenBank/DDBJ databases">
        <authorList>
            <person name="Morales-Cruz A."/>
            <person name="Amrine K.C."/>
            <person name="Cantu D."/>
        </authorList>
    </citation>
    <scope>NUCLEOTIDE SEQUENCE [LARGE SCALE GENOMIC DNA]</scope>
    <source>
        <strain evidence="9">UCRPC4</strain>
    </source>
</reference>
<reference evidence="9 10" key="1">
    <citation type="submission" date="2015-05" db="EMBL/GenBank/DDBJ databases">
        <title>Distinctive expansion of gene families associated with plant cell wall degradation and secondary metabolism in the genomes of grapevine trunk pathogens.</title>
        <authorList>
            <person name="Lawrence D.P."/>
            <person name="Travadon R."/>
            <person name="Rolshausen P.E."/>
            <person name="Baumgartner K."/>
        </authorList>
    </citation>
    <scope>NUCLEOTIDE SEQUENCE [LARGE SCALE GENOMIC DNA]</scope>
    <source>
        <strain evidence="9">UCRPC4</strain>
    </source>
</reference>
<keyword evidence="10" id="KW-1185">Reference proteome</keyword>
<keyword evidence="4 5" id="KW-0833">Ubl conjugation pathway</keyword>
<dbReference type="Gene3D" id="3.90.1750.10">
    <property type="entry name" value="Hect, E3 ligase catalytic domains"/>
    <property type="match status" value="1"/>
</dbReference>